<evidence type="ECO:0000256" key="1">
    <source>
        <dbReference type="SAM" id="MobiDB-lite"/>
    </source>
</evidence>
<dbReference type="Proteomes" id="UP000250275">
    <property type="component" value="Unassembled WGS sequence"/>
</dbReference>
<reference evidence="2 3" key="1">
    <citation type="submission" date="2015-07" db="EMBL/GenBank/DDBJ databases">
        <title>The genome of Eufriesea mexicana.</title>
        <authorList>
            <person name="Pan H."/>
            <person name="Kapheim K."/>
        </authorList>
    </citation>
    <scope>NUCLEOTIDE SEQUENCE [LARGE SCALE GENOMIC DNA]</scope>
    <source>
        <strain evidence="2">0111107269</strain>
        <tissue evidence="2">Whole body</tissue>
    </source>
</reference>
<feature type="region of interest" description="Disordered" evidence="1">
    <location>
        <begin position="1"/>
        <end position="24"/>
    </location>
</feature>
<protein>
    <submittedName>
        <fullName evidence="2">Uncharacterized protein</fullName>
    </submittedName>
</protein>
<dbReference type="EMBL" id="KQ760240">
    <property type="protein sequence ID" value="OAD61301.1"/>
    <property type="molecule type" value="Genomic_DNA"/>
</dbReference>
<sequence length="87" mass="10046">MLRKKNANESDETGQGATQWGNSEWNGERIFTGQWAQFCNDTLALINDNTTKTEARQTCRPSCWLTIFFLTLSRRRWKNVSTLSEGK</sequence>
<evidence type="ECO:0000313" key="3">
    <source>
        <dbReference type="Proteomes" id="UP000250275"/>
    </source>
</evidence>
<keyword evidence="3" id="KW-1185">Reference proteome</keyword>
<proteinExistence type="predicted"/>
<gene>
    <name evidence="2" type="ORF">WN48_02627</name>
</gene>
<evidence type="ECO:0000313" key="2">
    <source>
        <dbReference type="EMBL" id="OAD61301.1"/>
    </source>
</evidence>
<dbReference type="AlphaFoldDB" id="A0A310SKU5"/>
<accession>A0A310SKU5</accession>
<organism evidence="2 3">
    <name type="scientific">Eufriesea mexicana</name>
    <dbReference type="NCBI Taxonomy" id="516756"/>
    <lineage>
        <taxon>Eukaryota</taxon>
        <taxon>Metazoa</taxon>
        <taxon>Ecdysozoa</taxon>
        <taxon>Arthropoda</taxon>
        <taxon>Hexapoda</taxon>
        <taxon>Insecta</taxon>
        <taxon>Pterygota</taxon>
        <taxon>Neoptera</taxon>
        <taxon>Endopterygota</taxon>
        <taxon>Hymenoptera</taxon>
        <taxon>Apocrita</taxon>
        <taxon>Aculeata</taxon>
        <taxon>Apoidea</taxon>
        <taxon>Anthophila</taxon>
        <taxon>Apidae</taxon>
        <taxon>Eufriesea</taxon>
    </lineage>
</organism>
<name>A0A310SKU5_9HYME</name>
<feature type="compositionally biased region" description="Polar residues" evidence="1">
    <location>
        <begin position="13"/>
        <end position="24"/>
    </location>
</feature>